<keyword evidence="4" id="KW-0804">Transcription</keyword>
<dbReference type="SUPFAM" id="SSF53850">
    <property type="entry name" value="Periplasmic binding protein-like II"/>
    <property type="match status" value="1"/>
</dbReference>
<dbReference type="InterPro" id="IPR005119">
    <property type="entry name" value="LysR_subst-bd"/>
</dbReference>
<evidence type="ECO:0000256" key="1">
    <source>
        <dbReference type="ARBA" id="ARBA00009437"/>
    </source>
</evidence>
<comment type="caution">
    <text evidence="6">The sequence shown here is derived from an EMBL/GenBank/DDBJ whole genome shotgun (WGS) entry which is preliminary data.</text>
</comment>
<dbReference type="Proteomes" id="UP000460257">
    <property type="component" value="Unassembled WGS sequence"/>
</dbReference>
<dbReference type="InterPro" id="IPR000847">
    <property type="entry name" value="LysR_HTH_N"/>
</dbReference>
<evidence type="ECO:0000256" key="2">
    <source>
        <dbReference type="ARBA" id="ARBA00023015"/>
    </source>
</evidence>
<gene>
    <name evidence="6" type="ORF">FRC54_07920</name>
</gene>
<dbReference type="InterPro" id="IPR036388">
    <property type="entry name" value="WH-like_DNA-bd_sf"/>
</dbReference>
<dbReference type="Pfam" id="PF00126">
    <property type="entry name" value="HTH_1"/>
    <property type="match status" value="1"/>
</dbReference>
<name>A0A6N7IZY5_9FIRM</name>
<dbReference type="InterPro" id="IPR036390">
    <property type="entry name" value="WH_DNA-bd_sf"/>
</dbReference>
<sequence>MTLQQLNYVVKIAETKSMNKAAKELFVTQSALSSTIKLLEEELGTHIFIRSNRGMVLTSDGEKFLQYAKEIVKLSDMVSEHFSREKRKTYFSVSMQHYSFAVEAFVKLAAELDIDSYDLAVHETMTARVMENVRDMRSELGVMYLDDANRAPLTKTFKEYDLEFTPLFDCPVYVFLNKDHPLAKEKKISFDELADYPCLSFDQGENNAFYLSEEVLSTKHYPRIVRANDRASMIDLMIGLNGYTLCSGIIVDDINDGRFTAVPFDSDDVMTIGYIRRKNIPLSDLAKRYIELLKSYHKE</sequence>
<proteinExistence type="inferred from homology"/>
<evidence type="ECO:0000259" key="5">
    <source>
        <dbReference type="PROSITE" id="PS50931"/>
    </source>
</evidence>
<evidence type="ECO:0000256" key="4">
    <source>
        <dbReference type="ARBA" id="ARBA00023163"/>
    </source>
</evidence>
<dbReference type="GO" id="GO:0003700">
    <property type="term" value="F:DNA-binding transcription factor activity"/>
    <property type="evidence" value="ECO:0007669"/>
    <property type="project" value="InterPro"/>
</dbReference>
<dbReference type="SUPFAM" id="SSF46785">
    <property type="entry name" value="Winged helix' DNA-binding domain"/>
    <property type="match status" value="1"/>
</dbReference>
<keyword evidence="2" id="KW-0805">Transcription regulation</keyword>
<evidence type="ECO:0000256" key="3">
    <source>
        <dbReference type="ARBA" id="ARBA00023125"/>
    </source>
</evidence>
<comment type="similarity">
    <text evidence="1">Belongs to the LysR transcriptional regulatory family.</text>
</comment>
<evidence type="ECO:0000313" key="6">
    <source>
        <dbReference type="EMBL" id="MQN01832.1"/>
    </source>
</evidence>
<feature type="domain" description="HTH lysR-type" evidence="5">
    <location>
        <begin position="1"/>
        <end position="58"/>
    </location>
</feature>
<organism evidence="6 7">
    <name type="scientific">Candidatus Weimeria bifida</name>
    <dbReference type="NCBI Taxonomy" id="2599074"/>
    <lineage>
        <taxon>Bacteria</taxon>
        <taxon>Bacillati</taxon>
        <taxon>Bacillota</taxon>
        <taxon>Clostridia</taxon>
        <taxon>Lachnospirales</taxon>
        <taxon>Lachnospiraceae</taxon>
        <taxon>Candidatus Weimeria</taxon>
    </lineage>
</organism>
<evidence type="ECO:0000313" key="7">
    <source>
        <dbReference type="Proteomes" id="UP000460257"/>
    </source>
</evidence>
<dbReference type="PROSITE" id="PS50931">
    <property type="entry name" value="HTH_LYSR"/>
    <property type="match status" value="1"/>
</dbReference>
<dbReference type="PANTHER" id="PTHR30346">
    <property type="entry name" value="TRANSCRIPTIONAL DUAL REGULATOR HCAR-RELATED"/>
    <property type="match status" value="1"/>
</dbReference>
<dbReference type="Gene3D" id="1.10.10.10">
    <property type="entry name" value="Winged helix-like DNA-binding domain superfamily/Winged helix DNA-binding domain"/>
    <property type="match status" value="1"/>
</dbReference>
<dbReference type="FunFam" id="1.10.10.10:FF:000001">
    <property type="entry name" value="LysR family transcriptional regulator"/>
    <property type="match status" value="1"/>
</dbReference>
<accession>A0A6N7IZY5</accession>
<dbReference type="GO" id="GO:0003677">
    <property type="term" value="F:DNA binding"/>
    <property type="evidence" value="ECO:0007669"/>
    <property type="project" value="UniProtKB-KW"/>
</dbReference>
<dbReference type="Gene3D" id="3.40.190.290">
    <property type="match status" value="1"/>
</dbReference>
<dbReference type="PRINTS" id="PR00039">
    <property type="entry name" value="HTHLYSR"/>
</dbReference>
<keyword evidence="7" id="KW-1185">Reference proteome</keyword>
<reference evidence="6" key="1">
    <citation type="journal article" date="2020" name="Appl. Environ. Microbiol.">
        <title>Medium-Chain Fatty Acid Synthesis by 'Candidatus Weimeria bifida' gen. nov., sp. nov., and 'Candidatus Pseudoramibacter fermentans' sp. nov.</title>
        <authorList>
            <person name="Scarborough M.J."/>
            <person name="Myers K.S."/>
            <person name="Donohue T.J."/>
            <person name="Noguera D.R."/>
        </authorList>
    </citation>
    <scope>NUCLEOTIDE SEQUENCE</scope>
    <source>
        <strain evidence="6">LCO1.1</strain>
    </source>
</reference>
<protein>
    <submittedName>
        <fullName evidence="6">LysR family transcriptional regulator</fullName>
    </submittedName>
</protein>
<dbReference type="CDD" id="cd05466">
    <property type="entry name" value="PBP2_LTTR_substrate"/>
    <property type="match status" value="1"/>
</dbReference>
<dbReference type="AlphaFoldDB" id="A0A6N7IZY5"/>
<keyword evidence="3" id="KW-0238">DNA-binding</keyword>
<dbReference type="EMBL" id="VOGC01000006">
    <property type="protein sequence ID" value="MQN01832.1"/>
    <property type="molecule type" value="Genomic_DNA"/>
</dbReference>
<dbReference type="PANTHER" id="PTHR30346:SF0">
    <property type="entry name" value="HCA OPERON TRANSCRIPTIONAL ACTIVATOR HCAR"/>
    <property type="match status" value="1"/>
</dbReference>
<dbReference type="Pfam" id="PF03466">
    <property type="entry name" value="LysR_substrate"/>
    <property type="match status" value="1"/>
</dbReference>
<dbReference type="GO" id="GO:0032993">
    <property type="term" value="C:protein-DNA complex"/>
    <property type="evidence" value="ECO:0007669"/>
    <property type="project" value="TreeGrafter"/>
</dbReference>